<evidence type="ECO:0000313" key="2">
    <source>
        <dbReference type="Proteomes" id="UP001183629"/>
    </source>
</evidence>
<reference evidence="1 2" key="1">
    <citation type="submission" date="2023-07" db="EMBL/GenBank/DDBJ databases">
        <title>Sequencing the genomes of 1000 actinobacteria strains.</title>
        <authorList>
            <person name="Klenk H.-P."/>
        </authorList>
    </citation>
    <scope>NUCLEOTIDE SEQUENCE [LARGE SCALE GENOMIC DNA]</scope>
    <source>
        <strain evidence="1 2">DSM 44711</strain>
    </source>
</reference>
<protein>
    <submittedName>
        <fullName evidence="1">Uncharacterized protein</fullName>
    </submittedName>
</protein>
<keyword evidence="2" id="KW-1185">Reference proteome</keyword>
<dbReference type="AlphaFoldDB" id="A0AAE4CYK2"/>
<comment type="caution">
    <text evidence="1">The sequence shown here is derived from an EMBL/GenBank/DDBJ whole genome shotgun (WGS) entry which is preliminary data.</text>
</comment>
<proteinExistence type="predicted"/>
<name>A0AAE4CYK2_9ACTN</name>
<sequence length="177" mass="19206">MDRYRVEWRPGHGVFSLRDVDCDAGVGASRAIEKAHRDVAAGTGLEVWIARAQDMFKVAVEVQTWTSRPGPGSTGVADESAWSAPLSFRLECPTGELLVSDASSVPLTGIAAPAGPGHYRVEVLHRGRADAVRAYREHIAYIDGLPVLEQVAYLDVNHVGVEAYLLRLFPRGAEATR</sequence>
<accession>A0AAE4CYK2</accession>
<evidence type="ECO:0000313" key="1">
    <source>
        <dbReference type="EMBL" id="MDR7327673.1"/>
    </source>
</evidence>
<dbReference type="RefSeq" id="WP_310425269.1">
    <property type="nucleotide sequence ID" value="NZ_JAVDYC010000001.1"/>
</dbReference>
<dbReference type="EMBL" id="JAVDYC010000001">
    <property type="protein sequence ID" value="MDR7327673.1"/>
    <property type="molecule type" value="Genomic_DNA"/>
</dbReference>
<dbReference type="Proteomes" id="UP001183629">
    <property type="component" value="Unassembled WGS sequence"/>
</dbReference>
<gene>
    <name evidence="1" type="ORF">J2S44_007923</name>
</gene>
<organism evidence="1 2">
    <name type="scientific">Catenuloplanes niger</name>
    <dbReference type="NCBI Taxonomy" id="587534"/>
    <lineage>
        <taxon>Bacteria</taxon>
        <taxon>Bacillati</taxon>
        <taxon>Actinomycetota</taxon>
        <taxon>Actinomycetes</taxon>
        <taxon>Micromonosporales</taxon>
        <taxon>Micromonosporaceae</taxon>
        <taxon>Catenuloplanes</taxon>
    </lineage>
</organism>